<dbReference type="EMBL" id="CM056815">
    <property type="protein sequence ID" value="KAJ8629562.1"/>
    <property type="molecule type" value="Genomic_DNA"/>
</dbReference>
<name>A0ACC2L7V5_PERAE</name>
<accession>A0ACC2L7V5</accession>
<dbReference type="Proteomes" id="UP001234297">
    <property type="component" value="Chromosome 7"/>
</dbReference>
<reference evidence="1 2" key="1">
    <citation type="journal article" date="2022" name="Hortic Res">
        <title>A haplotype resolved chromosomal level avocado genome allows analysis of novel avocado genes.</title>
        <authorList>
            <person name="Nath O."/>
            <person name="Fletcher S.J."/>
            <person name="Hayward A."/>
            <person name="Shaw L.M."/>
            <person name="Masouleh A.K."/>
            <person name="Furtado A."/>
            <person name="Henry R.J."/>
            <person name="Mitter N."/>
        </authorList>
    </citation>
    <scope>NUCLEOTIDE SEQUENCE [LARGE SCALE GENOMIC DNA]</scope>
    <source>
        <strain evidence="2">cv. Hass</strain>
    </source>
</reference>
<gene>
    <name evidence="1" type="ORF">MRB53_022885</name>
</gene>
<sequence>MAFLFSQSSLSLTISFLIIIIFFFATTKSQQQTSTDPSYYYNLCAPSTCGNLTFSYPFSLPTLCHHPKLHPTCQDNNQHPVLQGQPQFDAQRVIGNMTIDGPNFTIPITSNAFFRCGHLSKPNFVTDAVIFKMSDKYTFGTYLNLTRRPANGQALMPVSCLGCEGDADPNPGISSSCEALLLRQGTLIRSVYARRLLLFCSLSAQPAQRRTGRRCAALPLSQICATSLSVETSKVSGDRLPARLQMDIISSSSQSPYVHYPVVDDTMTPKLGMHFGDLNEAFNFYNGYGKLAGFSVRKESTRKEDGEVVWKRFVCSKQGKTDEKHWIDKELVQRRRMETRSNCKAQMQFKAGGHFILISGLIWIKESQLHLDSRS</sequence>
<evidence type="ECO:0000313" key="2">
    <source>
        <dbReference type="Proteomes" id="UP001234297"/>
    </source>
</evidence>
<evidence type="ECO:0000313" key="1">
    <source>
        <dbReference type="EMBL" id="KAJ8629562.1"/>
    </source>
</evidence>
<protein>
    <submittedName>
        <fullName evidence="1">Uncharacterized protein</fullName>
    </submittedName>
</protein>
<keyword evidence="2" id="KW-1185">Reference proteome</keyword>
<comment type="caution">
    <text evidence="1">The sequence shown here is derived from an EMBL/GenBank/DDBJ whole genome shotgun (WGS) entry which is preliminary data.</text>
</comment>
<organism evidence="1 2">
    <name type="scientific">Persea americana</name>
    <name type="common">Avocado</name>
    <dbReference type="NCBI Taxonomy" id="3435"/>
    <lineage>
        <taxon>Eukaryota</taxon>
        <taxon>Viridiplantae</taxon>
        <taxon>Streptophyta</taxon>
        <taxon>Embryophyta</taxon>
        <taxon>Tracheophyta</taxon>
        <taxon>Spermatophyta</taxon>
        <taxon>Magnoliopsida</taxon>
        <taxon>Magnoliidae</taxon>
        <taxon>Laurales</taxon>
        <taxon>Lauraceae</taxon>
        <taxon>Persea</taxon>
    </lineage>
</organism>
<proteinExistence type="predicted"/>